<dbReference type="EC" id="3.2.2.-" evidence="6"/>
<gene>
    <name evidence="8" type="ORF">BK809_0002864</name>
</gene>
<evidence type="ECO:0000313" key="8">
    <source>
        <dbReference type="EMBL" id="OMP88107.1"/>
    </source>
</evidence>
<protein>
    <recommendedName>
        <fullName evidence="3 6">Queuosine 5'-phosphate N-glycosylase/hydrolase</fullName>
        <ecNumber evidence="6">3.2.2.-</ecNumber>
    </recommendedName>
    <alternativeName>
        <fullName evidence="4 6">Queuosine-nucleotide N-glycosylase/hydrolase</fullName>
    </alternativeName>
</protein>
<dbReference type="STRING" id="420778.A0A1S8BKT2"/>
<evidence type="ECO:0000256" key="1">
    <source>
        <dbReference type="ARBA" id="ARBA00022801"/>
    </source>
</evidence>
<keyword evidence="7" id="KW-0812">Transmembrane</keyword>
<dbReference type="PANTHER" id="PTHR21314:SF0">
    <property type="entry name" value="QUEUOSINE 5'-PHOSPHATE N-GLYCOSYLASE_HYDROLASE"/>
    <property type="match status" value="1"/>
</dbReference>
<organism evidence="8 9">
    <name type="scientific">Diplodia seriata</name>
    <dbReference type="NCBI Taxonomy" id="420778"/>
    <lineage>
        <taxon>Eukaryota</taxon>
        <taxon>Fungi</taxon>
        <taxon>Dikarya</taxon>
        <taxon>Ascomycota</taxon>
        <taxon>Pezizomycotina</taxon>
        <taxon>Dothideomycetes</taxon>
        <taxon>Dothideomycetes incertae sedis</taxon>
        <taxon>Botryosphaeriales</taxon>
        <taxon>Botryosphaeriaceae</taxon>
        <taxon>Diplodia</taxon>
    </lineage>
</organism>
<keyword evidence="1 6" id="KW-0378">Hydrolase</keyword>
<dbReference type="InterPro" id="IPR019438">
    <property type="entry name" value="Q_salvage"/>
</dbReference>
<feature type="transmembrane region" description="Helical" evidence="7">
    <location>
        <begin position="399"/>
        <end position="420"/>
    </location>
</feature>
<comment type="caution">
    <text evidence="8">The sequence shown here is derived from an EMBL/GenBank/DDBJ whole genome shotgun (WGS) entry which is preliminary data.</text>
</comment>
<dbReference type="AlphaFoldDB" id="A0A1S8BKT2"/>
<dbReference type="Pfam" id="PF10343">
    <property type="entry name" value="Q_salvage"/>
    <property type="match status" value="1"/>
</dbReference>
<evidence type="ECO:0000256" key="2">
    <source>
        <dbReference type="ARBA" id="ARBA00035119"/>
    </source>
</evidence>
<evidence type="ECO:0000256" key="4">
    <source>
        <dbReference type="ARBA" id="ARBA00035393"/>
    </source>
</evidence>
<accession>A0A1S8BKT2</accession>
<dbReference type="Proteomes" id="UP000190776">
    <property type="component" value="Unassembled WGS sequence"/>
</dbReference>
<comment type="function">
    <text evidence="6">Catalyzes the hydrolysis of queuosine 5'-phosphate, releasing the nucleobase queuine (q). Is required for salvage of queuine from exogenous queuosine (Q) that is imported and then converted to queuosine 5'-phosphate intracellularly.</text>
</comment>
<name>A0A1S8BKT2_9PEZI</name>
<dbReference type="GO" id="GO:0006400">
    <property type="term" value="P:tRNA modification"/>
    <property type="evidence" value="ECO:0007669"/>
    <property type="project" value="TreeGrafter"/>
</dbReference>
<evidence type="ECO:0000256" key="5">
    <source>
        <dbReference type="ARBA" id="ARBA00048204"/>
    </source>
</evidence>
<dbReference type="PANTHER" id="PTHR21314">
    <property type="entry name" value="QUEUOSINE 5'-PHOSPHATE N-GLYCOSYLASE_HYDROLASE-RELATED"/>
    <property type="match status" value="1"/>
</dbReference>
<comment type="similarity">
    <text evidence="2 6">Belongs to the QNG1 protein family.</text>
</comment>
<keyword evidence="7" id="KW-1133">Transmembrane helix</keyword>
<sequence>MSDDEADPELVALLRAHLGLGPVDANAPAETKVLDNASFIYNNSIDVALDMKGCQAAAASIWSQMQAREYSTSTWAEHELHPKAKDEATVNFIFTMDLLNFSFWSEKGPDDRFSIVYKGRKWTGYWSLVAALQRALDGDIPITDPSFWADDEACTEDVLRTVFSSATDEEIPLFNERLQCLREAGKVLEEHFDGSIATLISDAQNSAAKLVNLLADHFACFRDEAKFEGKTVRLLKRAQILVADLWAAFGGESYGEFHDIDKITMFADYRVPQMLYTLGCISYSPPLEARIRHHEEIEPGHSWELQLRGCSIWCVEQIRREIVRCHPEAKVNAILLDFFLYDAMKELEKAGQEQIPHHRRISGQGLQARGSHAVEFASMPMERYIVRGSHKPRLRDKLYIFNTFGLIIPYVGIVILNFVWKIAYINERGTCIIGMDKKAMMPLIIFDVVINVRFTLSPSNHTLAADRYRSTSLLSS</sequence>
<evidence type="ECO:0000256" key="3">
    <source>
        <dbReference type="ARBA" id="ARBA00035306"/>
    </source>
</evidence>
<reference evidence="8 9" key="1">
    <citation type="submission" date="2017-01" db="EMBL/GenBank/DDBJ databases">
        <title>Draft genome sequence of Diplodia seriata F98.1, a fungal species involved in grapevine trunk diseases.</title>
        <authorList>
            <person name="Robert-Siegwald G."/>
            <person name="Vallet J."/>
            <person name="Abou-Mansour E."/>
            <person name="Xu J."/>
            <person name="Rey P."/>
            <person name="Bertsch C."/>
            <person name="Rego C."/>
            <person name="Larignon P."/>
            <person name="Fontaine F."/>
            <person name="Lebrun M.-H."/>
        </authorList>
    </citation>
    <scope>NUCLEOTIDE SEQUENCE [LARGE SCALE GENOMIC DNA]</scope>
    <source>
        <strain evidence="8 9">F98.1</strain>
    </source>
</reference>
<evidence type="ECO:0000256" key="7">
    <source>
        <dbReference type="SAM" id="Phobius"/>
    </source>
</evidence>
<comment type="catalytic activity">
    <reaction evidence="5 6">
        <text>queuosine 5'-phosphate + H2O = queuine + D-ribose 5-phosphate</text>
        <dbReference type="Rhea" id="RHEA:75387"/>
        <dbReference type="ChEBI" id="CHEBI:15377"/>
        <dbReference type="ChEBI" id="CHEBI:17433"/>
        <dbReference type="ChEBI" id="CHEBI:78346"/>
        <dbReference type="ChEBI" id="CHEBI:194371"/>
    </reaction>
    <physiologicalReaction direction="left-to-right" evidence="5 6">
        <dbReference type="Rhea" id="RHEA:75388"/>
    </physiologicalReaction>
</comment>
<evidence type="ECO:0000313" key="9">
    <source>
        <dbReference type="Proteomes" id="UP000190776"/>
    </source>
</evidence>
<dbReference type="GO" id="GO:0016787">
    <property type="term" value="F:hydrolase activity"/>
    <property type="evidence" value="ECO:0007669"/>
    <property type="project" value="UniProtKB-KW"/>
</dbReference>
<proteinExistence type="inferred from homology"/>
<dbReference type="OrthoDB" id="416777at2759"/>
<evidence type="ECO:0000256" key="6">
    <source>
        <dbReference type="RuleBase" id="RU365002"/>
    </source>
</evidence>
<dbReference type="EMBL" id="MSZU01000075">
    <property type="protein sequence ID" value="OMP88107.1"/>
    <property type="molecule type" value="Genomic_DNA"/>
</dbReference>
<keyword evidence="7" id="KW-0472">Membrane</keyword>